<dbReference type="AlphaFoldDB" id="A0A2M7Z996"/>
<dbReference type="Proteomes" id="UP000229569">
    <property type="component" value="Unassembled WGS sequence"/>
</dbReference>
<dbReference type="EMBL" id="PFVG01000041">
    <property type="protein sequence ID" value="PJA92152.1"/>
    <property type="molecule type" value="Genomic_DNA"/>
</dbReference>
<accession>A0A2M7Z996</accession>
<name>A0A2M7Z996_9BACT</name>
<evidence type="ECO:0000256" key="1">
    <source>
        <dbReference type="SAM" id="Phobius"/>
    </source>
</evidence>
<protein>
    <submittedName>
        <fullName evidence="2">Uncharacterized protein</fullName>
    </submittedName>
</protein>
<evidence type="ECO:0000313" key="2">
    <source>
        <dbReference type="EMBL" id="PJA92152.1"/>
    </source>
</evidence>
<keyword evidence="1" id="KW-0472">Membrane</keyword>
<proteinExistence type="predicted"/>
<keyword evidence="1" id="KW-0812">Transmembrane</keyword>
<evidence type="ECO:0000313" key="3">
    <source>
        <dbReference type="Proteomes" id="UP000229569"/>
    </source>
</evidence>
<gene>
    <name evidence="2" type="ORF">CO134_01600</name>
</gene>
<feature type="transmembrane region" description="Helical" evidence="1">
    <location>
        <begin position="12"/>
        <end position="31"/>
    </location>
</feature>
<reference evidence="3" key="1">
    <citation type="submission" date="2017-09" db="EMBL/GenBank/DDBJ databases">
        <title>Depth-based differentiation of microbial function through sediment-hosted aquifers and enrichment of novel symbionts in the deep terrestrial subsurface.</title>
        <authorList>
            <person name="Probst A.J."/>
            <person name="Ladd B."/>
            <person name="Jarett J.K."/>
            <person name="Geller-Mcgrath D.E."/>
            <person name="Sieber C.M.K."/>
            <person name="Emerson J.B."/>
            <person name="Anantharaman K."/>
            <person name="Thomas B.C."/>
            <person name="Malmstrom R."/>
            <person name="Stieglmeier M."/>
            <person name="Klingl A."/>
            <person name="Woyke T."/>
            <person name="Ryan C.M."/>
            <person name="Banfield J.F."/>
        </authorList>
    </citation>
    <scope>NUCLEOTIDE SEQUENCE [LARGE SCALE GENOMIC DNA]</scope>
</reference>
<comment type="caution">
    <text evidence="2">The sequence shown here is derived from an EMBL/GenBank/DDBJ whole genome shotgun (WGS) entry which is preliminary data.</text>
</comment>
<keyword evidence="1" id="KW-1133">Transmembrane helix</keyword>
<organism evidence="2 3">
    <name type="scientific">Candidatus Kuenenbacteria bacterium CG_4_9_14_3_um_filter_39_14</name>
    <dbReference type="NCBI Taxonomy" id="1974616"/>
    <lineage>
        <taxon>Bacteria</taxon>
        <taxon>Candidatus Kueneniibacteriota</taxon>
    </lineage>
</organism>
<sequence length="136" mass="14299">MKCFNKEIAPVLIILIIVGVLIAAGGTYYFLEKKVQEPSGCALEAKICPDGSAVGRVGPNCEFAPCPEYEAEKGVSCGGWDTFGDIVCECSGQLESFTCPPDAVCDSGTDICYGTCGECKCYQGSAGDEIEVPCNE</sequence>